<dbReference type="Gene3D" id="3.30.70.100">
    <property type="match status" value="1"/>
</dbReference>
<comment type="caution">
    <text evidence="2">The sequence shown here is derived from an EMBL/GenBank/DDBJ whole genome shotgun (WGS) entry which is preliminary data.</text>
</comment>
<dbReference type="NCBIfam" id="TIGR02118">
    <property type="entry name" value="EthD family reductase"/>
    <property type="match status" value="1"/>
</dbReference>
<dbReference type="Pfam" id="PF07110">
    <property type="entry name" value="EthD"/>
    <property type="match status" value="1"/>
</dbReference>
<evidence type="ECO:0000313" key="3">
    <source>
        <dbReference type="Proteomes" id="UP001501196"/>
    </source>
</evidence>
<feature type="domain" description="EthD" evidence="1">
    <location>
        <begin position="12"/>
        <end position="96"/>
    </location>
</feature>
<proteinExistence type="predicted"/>
<name>A0ABN2U2W5_9MICO</name>
<dbReference type="Proteomes" id="UP001501196">
    <property type="component" value="Unassembled WGS sequence"/>
</dbReference>
<reference evidence="2 3" key="1">
    <citation type="journal article" date="2019" name="Int. J. Syst. Evol. Microbiol.">
        <title>The Global Catalogue of Microorganisms (GCM) 10K type strain sequencing project: providing services to taxonomists for standard genome sequencing and annotation.</title>
        <authorList>
            <consortium name="The Broad Institute Genomics Platform"/>
            <consortium name="The Broad Institute Genome Sequencing Center for Infectious Disease"/>
            <person name="Wu L."/>
            <person name="Ma J."/>
        </authorList>
    </citation>
    <scope>NUCLEOTIDE SEQUENCE [LARGE SCALE GENOMIC DNA]</scope>
    <source>
        <strain evidence="2 3">JCM 15672</strain>
    </source>
</reference>
<sequence length="116" mass="13093">MYTIAFFTRRVPGMSREQFFDHYRGTHYDLAVRMPGLVSYQQSELAHGDERWPPSAPFEPFDALSLYTFESREAAVAAFTSAEGLEVDADTPGFMEWSSILSAPAEVIRRFDADTG</sequence>
<dbReference type="InterPro" id="IPR009799">
    <property type="entry name" value="EthD_dom"/>
</dbReference>
<dbReference type="SUPFAM" id="SSF54909">
    <property type="entry name" value="Dimeric alpha+beta barrel"/>
    <property type="match status" value="1"/>
</dbReference>
<organism evidence="2 3">
    <name type="scientific">Agromyces tropicus</name>
    <dbReference type="NCBI Taxonomy" id="555371"/>
    <lineage>
        <taxon>Bacteria</taxon>
        <taxon>Bacillati</taxon>
        <taxon>Actinomycetota</taxon>
        <taxon>Actinomycetes</taxon>
        <taxon>Micrococcales</taxon>
        <taxon>Microbacteriaceae</taxon>
        <taxon>Agromyces</taxon>
    </lineage>
</organism>
<keyword evidence="3" id="KW-1185">Reference proteome</keyword>
<dbReference type="EMBL" id="BAAAPW010000001">
    <property type="protein sequence ID" value="GAA2026730.1"/>
    <property type="molecule type" value="Genomic_DNA"/>
</dbReference>
<protein>
    <recommendedName>
        <fullName evidence="1">EthD domain-containing protein</fullName>
    </recommendedName>
</protein>
<evidence type="ECO:0000313" key="2">
    <source>
        <dbReference type="EMBL" id="GAA2026730.1"/>
    </source>
</evidence>
<dbReference type="InterPro" id="IPR011008">
    <property type="entry name" value="Dimeric_a/b-barrel"/>
</dbReference>
<evidence type="ECO:0000259" key="1">
    <source>
        <dbReference type="Pfam" id="PF07110"/>
    </source>
</evidence>
<gene>
    <name evidence="2" type="ORF">GCM10009819_07450</name>
</gene>
<accession>A0ABN2U2W5</accession>
<dbReference type="RefSeq" id="WP_344369555.1">
    <property type="nucleotide sequence ID" value="NZ_BAAAPW010000001.1"/>
</dbReference>